<dbReference type="GO" id="GO:0015940">
    <property type="term" value="P:pantothenate biosynthetic process"/>
    <property type="evidence" value="ECO:0007669"/>
    <property type="project" value="InterPro"/>
</dbReference>
<gene>
    <name evidence="7" type="ORF">HII31_02348</name>
</gene>
<evidence type="ECO:0000256" key="3">
    <source>
        <dbReference type="ARBA" id="ARBA00023002"/>
    </source>
</evidence>
<dbReference type="Pfam" id="PF02558">
    <property type="entry name" value="ApbA"/>
    <property type="match status" value="1"/>
</dbReference>
<dbReference type="InterPro" id="IPR051402">
    <property type="entry name" value="KPR-Related"/>
</dbReference>
<sequence length="452" mass="49895">MDIFQIAKTISKMRIGLPRDTHVCSFSDGFGHVCGFWLKYGLRLAGKDATRCKDWGWSLGAFGSAPSWKHRQLKDLGEVTLSSEDSRNTSEKQNQIKVSVTPQLATEEQLSGRERTLTDHQSTTTAMASGGEKIKVLLFGLGAIGGFYAFVLGKNANVSLSVVARSNYDAIKGDGLTIESDNHGKHKARIDHVFKSPSDADFKFDYIVCAHKAIKPASFPPLFKSVADHNTTFVIIQNGVGNEEPFRGIFPSSTIISCVCWTGATQHTSGIITHSTNERLEMGLYPNPAIESTVEQKRLDGFATLLKVGNSPFSIEENIQIKRWEKVVWNVAWNPLTTLTGLQVQKWLNTSPEAMSFTRNLMEDVIKVAIRLDVPLKDGLAEELINRVLPMPLIFSSMYVDAKEGRPLEIDVIVGFPMKKAKEFGMDVPALTAVYALTNAVNARLEEAQASR</sequence>
<evidence type="ECO:0000313" key="7">
    <source>
        <dbReference type="EMBL" id="KAF7196281.1"/>
    </source>
</evidence>
<feature type="domain" description="Ketopantoate reductase N-terminal" evidence="5">
    <location>
        <begin position="137"/>
        <end position="286"/>
    </location>
</feature>
<keyword evidence="8" id="KW-1185">Reference proteome</keyword>
<dbReference type="SUPFAM" id="SSF48179">
    <property type="entry name" value="6-phosphogluconate dehydrogenase C-terminal domain-like"/>
    <property type="match status" value="1"/>
</dbReference>
<evidence type="ECO:0000259" key="6">
    <source>
        <dbReference type="Pfam" id="PF08546"/>
    </source>
</evidence>
<dbReference type="Gene3D" id="3.40.50.720">
    <property type="entry name" value="NAD(P)-binding Rossmann-like Domain"/>
    <property type="match status" value="1"/>
</dbReference>
<keyword evidence="2" id="KW-0521">NADP</keyword>
<organism evidence="7 8">
    <name type="scientific">Pseudocercospora fuligena</name>
    <dbReference type="NCBI Taxonomy" id="685502"/>
    <lineage>
        <taxon>Eukaryota</taxon>
        <taxon>Fungi</taxon>
        <taxon>Dikarya</taxon>
        <taxon>Ascomycota</taxon>
        <taxon>Pezizomycotina</taxon>
        <taxon>Dothideomycetes</taxon>
        <taxon>Dothideomycetidae</taxon>
        <taxon>Mycosphaerellales</taxon>
        <taxon>Mycosphaerellaceae</taxon>
        <taxon>Pseudocercospora</taxon>
    </lineage>
</organism>
<dbReference type="Pfam" id="PF08546">
    <property type="entry name" value="ApbA_C"/>
    <property type="match status" value="1"/>
</dbReference>
<dbReference type="FunFam" id="1.10.1040.10:FF:000017">
    <property type="entry name" value="2-dehydropantoate 2-reductase"/>
    <property type="match status" value="1"/>
</dbReference>
<dbReference type="InterPro" id="IPR003710">
    <property type="entry name" value="ApbA"/>
</dbReference>
<evidence type="ECO:0000256" key="4">
    <source>
        <dbReference type="SAM" id="MobiDB-lite"/>
    </source>
</evidence>
<dbReference type="Proteomes" id="UP000660729">
    <property type="component" value="Unassembled WGS sequence"/>
</dbReference>
<feature type="domain" description="Ketopantoate reductase C-terminal" evidence="6">
    <location>
        <begin position="318"/>
        <end position="441"/>
    </location>
</feature>
<dbReference type="GO" id="GO:0008677">
    <property type="term" value="F:2-dehydropantoate 2-reductase activity"/>
    <property type="evidence" value="ECO:0007669"/>
    <property type="project" value="InterPro"/>
</dbReference>
<evidence type="ECO:0000313" key="8">
    <source>
        <dbReference type="Proteomes" id="UP000660729"/>
    </source>
</evidence>
<dbReference type="GO" id="GO:0005737">
    <property type="term" value="C:cytoplasm"/>
    <property type="evidence" value="ECO:0007669"/>
    <property type="project" value="TreeGrafter"/>
</dbReference>
<dbReference type="EMBL" id="JABCIY010000027">
    <property type="protein sequence ID" value="KAF7196281.1"/>
    <property type="molecule type" value="Genomic_DNA"/>
</dbReference>
<dbReference type="Gene3D" id="1.10.1040.10">
    <property type="entry name" value="N-(1-d-carboxylethyl)-l-norvaline Dehydrogenase, domain 2"/>
    <property type="match status" value="1"/>
</dbReference>
<dbReference type="PANTHER" id="PTHR21708">
    <property type="entry name" value="PROBABLE 2-DEHYDROPANTOATE 2-REDUCTASE"/>
    <property type="match status" value="1"/>
</dbReference>
<dbReference type="InterPro" id="IPR036291">
    <property type="entry name" value="NAD(P)-bd_dom_sf"/>
</dbReference>
<dbReference type="FunFam" id="3.40.50.720:FF:000609">
    <property type="entry name" value="2-dehydropantoate 2-reductase"/>
    <property type="match status" value="1"/>
</dbReference>
<feature type="compositionally biased region" description="Polar residues" evidence="4">
    <location>
        <begin position="91"/>
        <end position="103"/>
    </location>
</feature>
<dbReference type="NCBIfam" id="TIGR00745">
    <property type="entry name" value="apbA_panE"/>
    <property type="match status" value="1"/>
</dbReference>
<protein>
    <submittedName>
        <fullName evidence="7">2-dehydropantoate 2-reductase</fullName>
    </submittedName>
</protein>
<evidence type="ECO:0000256" key="2">
    <source>
        <dbReference type="ARBA" id="ARBA00022857"/>
    </source>
</evidence>
<dbReference type="InterPro" id="IPR013332">
    <property type="entry name" value="KPR_N"/>
</dbReference>
<accession>A0A8H6RU66</accession>
<dbReference type="OrthoDB" id="3609at2759"/>
<dbReference type="InterPro" id="IPR013752">
    <property type="entry name" value="KPA_reductase"/>
</dbReference>
<dbReference type="InterPro" id="IPR008927">
    <property type="entry name" value="6-PGluconate_DH-like_C_sf"/>
</dbReference>
<name>A0A8H6RU66_9PEZI</name>
<dbReference type="SUPFAM" id="SSF51735">
    <property type="entry name" value="NAD(P)-binding Rossmann-fold domains"/>
    <property type="match status" value="1"/>
</dbReference>
<feature type="region of interest" description="Disordered" evidence="4">
    <location>
        <begin position="80"/>
        <end position="103"/>
    </location>
</feature>
<dbReference type="InterPro" id="IPR013328">
    <property type="entry name" value="6PGD_dom2"/>
</dbReference>
<evidence type="ECO:0000256" key="1">
    <source>
        <dbReference type="ARBA" id="ARBA00007870"/>
    </source>
</evidence>
<comment type="similarity">
    <text evidence="1">Belongs to the ketopantoate reductase family.</text>
</comment>
<reference evidence="7" key="1">
    <citation type="submission" date="2020-04" db="EMBL/GenBank/DDBJ databases">
        <title>Draft genome resource of the tomato pathogen Pseudocercospora fuligena.</title>
        <authorList>
            <person name="Zaccaron A."/>
        </authorList>
    </citation>
    <scope>NUCLEOTIDE SEQUENCE</scope>
    <source>
        <strain evidence="7">PF001</strain>
    </source>
</reference>
<comment type="caution">
    <text evidence="7">The sequence shown here is derived from an EMBL/GenBank/DDBJ whole genome shotgun (WGS) entry which is preliminary data.</text>
</comment>
<dbReference type="PANTHER" id="PTHR21708:SF40">
    <property type="entry name" value="REDUCTASE FAMILY PROTEIN, PUTATIVE (AFU_ORTHOLOGUE AFUA_2G14497)-RELATED"/>
    <property type="match status" value="1"/>
</dbReference>
<dbReference type="AlphaFoldDB" id="A0A8H6RU66"/>
<proteinExistence type="inferred from homology"/>
<keyword evidence="3" id="KW-0560">Oxidoreductase</keyword>
<evidence type="ECO:0000259" key="5">
    <source>
        <dbReference type="Pfam" id="PF02558"/>
    </source>
</evidence>